<name>A0A126Y529_9ACTN</name>
<dbReference type="PRINTS" id="PR00368">
    <property type="entry name" value="FADPNR"/>
</dbReference>
<keyword evidence="4" id="KW-0560">Oxidoreductase</keyword>
<feature type="domain" description="FAD/NAD(P)-binding" evidence="7">
    <location>
        <begin position="22"/>
        <end position="334"/>
    </location>
</feature>
<dbReference type="SUPFAM" id="SSF51905">
    <property type="entry name" value="FAD/NAD(P)-binding domain"/>
    <property type="match status" value="2"/>
</dbReference>
<dbReference type="RefSeq" id="WP_008411148.1">
    <property type="nucleotide sequence ID" value="NC_020990.1"/>
</dbReference>
<dbReference type="KEGG" id="salb:XNR_2807"/>
<dbReference type="InterPro" id="IPR023753">
    <property type="entry name" value="FAD/NAD-binding_dom"/>
</dbReference>
<dbReference type="PANTHER" id="PTHR43706">
    <property type="entry name" value="NADH DEHYDROGENASE"/>
    <property type="match status" value="1"/>
</dbReference>
<dbReference type="InterPro" id="IPR045024">
    <property type="entry name" value="NDH-2"/>
</dbReference>
<evidence type="ECO:0000256" key="5">
    <source>
        <dbReference type="ARBA" id="ARBA00023027"/>
    </source>
</evidence>
<dbReference type="Pfam" id="PF07992">
    <property type="entry name" value="Pyr_redox_2"/>
    <property type="match status" value="1"/>
</dbReference>
<dbReference type="GeneID" id="97268571"/>
<reference evidence="8 9" key="1">
    <citation type="submission" date="2017-12" db="EMBL/GenBank/DDBJ databases">
        <title>Population genomics insights into the ecological differentiation and adaptive evolution in streptomycetes.</title>
        <authorList>
            <person name="Li Y."/>
            <person name="Huang Y."/>
        </authorList>
    </citation>
    <scope>NUCLEOTIDE SEQUENCE [LARGE SCALE GENOMIC DNA]</scope>
    <source>
        <strain evidence="8 9">NBRC 100770</strain>
    </source>
</reference>
<evidence type="ECO:0000256" key="3">
    <source>
        <dbReference type="ARBA" id="ARBA00022827"/>
    </source>
</evidence>
<gene>
    <name evidence="8" type="ORF">C0Q92_14960</name>
</gene>
<proteinExistence type="inferred from homology"/>
<dbReference type="Proteomes" id="UP000292693">
    <property type="component" value="Unassembled WGS sequence"/>
</dbReference>
<evidence type="ECO:0000259" key="7">
    <source>
        <dbReference type="Pfam" id="PF07992"/>
    </source>
</evidence>
<dbReference type="AlphaFoldDB" id="A0A126Y529"/>
<feature type="compositionally biased region" description="Pro residues" evidence="6">
    <location>
        <begin position="357"/>
        <end position="367"/>
    </location>
</feature>
<organism evidence="8 9">
    <name type="scientific">Streptomyces albidoflavus</name>
    <dbReference type="NCBI Taxonomy" id="1886"/>
    <lineage>
        <taxon>Bacteria</taxon>
        <taxon>Bacillati</taxon>
        <taxon>Actinomycetota</taxon>
        <taxon>Actinomycetes</taxon>
        <taxon>Kitasatosporales</taxon>
        <taxon>Streptomycetaceae</taxon>
        <taxon>Streptomyces</taxon>
        <taxon>Streptomyces albidoflavus group</taxon>
    </lineage>
</organism>
<evidence type="ECO:0000256" key="1">
    <source>
        <dbReference type="ARBA" id="ARBA00005272"/>
    </source>
</evidence>
<evidence type="ECO:0000313" key="8">
    <source>
        <dbReference type="EMBL" id="RZE22430.1"/>
    </source>
</evidence>
<feature type="region of interest" description="Disordered" evidence="6">
    <location>
        <begin position="340"/>
        <end position="373"/>
    </location>
</feature>
<sequence>MRHGKVKASKSRDTTSGSAPARILIVGGGCVGMYTALRLRAKSRPRETEIVLVAPEPYMTYQPFLPEAAAGSISPRHVVVPLRRVLRGCRLLVGEAVTVDHAARTAHVRTKATDDEGTGPLEVGYDELVMAPGSVSRTLPVPGLAHHGIGFKTVEEAIGLRNHVLEQMDIASSTRDPALRDAALTFVFVGGGYAGVEALGELEDMARYATRHYHNIQPEDLKWLLVEAADRVLPEVGPDMGRYALRELRRRKIDVRLTTRLESCERRVAVLSDGSRHPTRTLVWTAGVKPHPLLAATDLPLDGRGRLRCTPELAVVGTPHAWAAGDAAAVPDLTVGPVVQEPAAGAGAPGGADGDPAPEPSTRPSAPPGARECAPNAQHAVRQAKVLADNLLATLRGEAPQPYRHAYAGSVASLGLHKGVAHVYGRKLKGYPAWLMHRAYHLGRLPTFNRKARVLAEWTLSGLFKREVVSLGSLEHPRAEFELAAGNKRPDESS</sequence>
<dbReference type="InterPro" id="IPR036188">
    <property type="entry name" value="FAD/NAD-bd_sf"/>
</dbReference>
<evidence type="ECO:0000256" key="2">
    <source>
        <dbReference type="ARBA" id="ARBA00022630"/>
    </source>
</evidence>
<dbReference type="EMBL" id="PKLL01000017">
    <property type="protein sequence ID" value="RZE22430.1"/>
    <property type="molecule type" value="Genomic_DNA"/>
</dbReference>
<dbReference type="PANTHER" id="PTHR43706:SF45">
    <property type="entry name" value="NADH DEHYDROGENASE-LIKE PROTEIN RV1812C"/>
    <property type="match status" value="1"/>
</dbReference>
<keyword evidence="5" id="KW-0520">NAD</keyword>
<evidence type="ECO:0000256" key="6">
    <source>
        <dbReference type="SAM" id="MobiDB-lite"/>
    </source>
</evidence>
<comment type="similarity">
    <text evidence="1">Belongs to the NADH dehydrogenase family.</text>
</comment>
<dbReference type="GO" id="GO:0003954">
    <property type="term" value="F:NADH dehydrogenase activity"/>
    <property type="evidence" value="ECO:0007669"/>
    <property type="project" value="InterPro"/>
</dbReference>
<keyword evidence="2" id="KW-0285">Flavoprotein</keyword>
<keyword evidence="3" id="KW-0274">FAD</keyword>
<evidence type="ECO:0000256" key="4">
    <source>
        <dbReference type="ARBA" id="ARBA00023002"/>
    </source>
</evidence>
<dbReference type="Gene3D" id="3.50.50.100">
    <property type="match status" value="1"/>
</dbReference>
<accession>A0A126Y529</accession>
<evidence type="ECO:0000313" key="9">
    <source>
        <dbReference type="Proteomes" id="UP000292693"/>
    </source>
</evidence>
<comment type="caution">
    <text evidence="8">The sequence shown here is derived from an EMBL/GenBank/DDBJ whole genome shotgun (WGS) entry which is preliminary data.</text>
</comment>
<protein>
    <submittedName>
        <fullName evidence="8">FAD-dependent oxidoreductase</fullName>
    </submittedName>
</protein>